<accession>A0A1L8RFJ3</accession>
<evidence type="ECO:0000256" key="2">
    <source>
        <dbReference type="ARBA" id="ARBA00022801"/>
    </source>
</evidence>
<dbReference type="STRING" id="214095.RU97_GL001859"/>
<dbReference type="GO" id="GO:0016052">
    <property type="term" value="P:carbohydrate catabolic process"/>
    <property type="evidence" value="ECO:0007669"/>
    <property type="project" value="TreeGrafter"/>
</dbReference>
<dbReference type="PANTHER" id="PTHR10353">
    <property type="entry name" value="GLYCOSYL HYDROLASE"/>
    <property type="match status" value="1"/>
</dbReference>
<evidence type="ECO:0008006" key="7">
    <source>
        <dbReference type="Google" id="ProtNLM"/>
    </source>
</evidence>
<keyword evidence="6" id="KW-1185">Reference proteome</keyword>
<dbReference type="RefSeq" id="WP_067394701.1">
    <property type="nucleotide sequence ID" value="NZ_JXKH01000004.1"/>
</dbReference>
<dbReference type="InterPro" id="IPR001360">
    <property type="entry name" value="Glyco_hydro_1"/>
</dbReference>
<dbReference type="SUPFAM" id="SSF51445">
    <property type="entry name" value="(Trans)glycosidases"/>
    <property type="match status" value="1"/>
</dbReference>
<dbReference type="PANTHER" id="PTHR10353:SF122">
    <property type="entry name" value="6-PHOSPHO-BETA-GLUCOSIDASE ASCB-RELATED"/>
    <property type="match status" value="1"/>
</dbReference>
<evidence type="ECO:0000256" key="1">
    <source>
        <dbReference type="ARBA" id="ARBA00010838"/>
    </source>
</evidence>
<evidence type="ECO:0000256" key="3">
    <source>
        <dbReference type="ARBA" id="ARBA00023295"/>
    </source>
</evidence>
<sequence>MANEFFWGGSIAAHQCEGAYDVGGKGLGIMDLVTKGSKDTPREITKTLEIDKVYPSHQGIDFYHHYKEDIALFKEMGYTALRISIDWSRIFPNGDDLKPNQAGLAFYHEVIDTLIAYDIEPIVTLYHFELPVALVEKYGAWLNREVVELYVRYCEAVVKEYHEKVRYWVTFNEMNHLDPQSEQSDIFTYMIAGLKYSELANQPRDLAIIGYHMTLAGVKAARKIREIKSGLQVGCVFGLNPIYPLNCDPQNALRAFLDNERDYYQIDAMCHGRFPRYMLREYEEMGIDLPIAATDADDFRYGTLDFIGINYYFSSVAAPQGESDSEQAMFGGMQNPFLEQSKWGWAIDPVGIRYVMNYVYRKYQLPVMITENGLGAVDEVVSGEIHDDYRIDYLAKHIEQVQLAMTEDHVECLGYLTWGPIDLVSASTGEMSKRYGFIYVDLDNDGNGTLQRLRKDSFTWFQEQIQIATSKDLVGAK</sequence>
<dbReference type="PROSITE" id="PS00653">
    <property type="entry name" value="GLYCOSYL_HYDROL_F1_2"/>
    <property type="match status" value="1"/>
</dbReference>
<proteinExistence type="inferred from homology"/>
<gene>
    <name evidence="5" type="ORF">RU97_GL001859</name>
</gene>
<comment type="similarity">
    <text evidence="1 4">Belongs to the glycosyl hydrolase 1 family.</text>
</comment>
<protein>
    <recommendedName>
        <fullName evidence="7">6-phospho-beta-glucosidase</fullName>
    </recommendedName>
</protein>
<name>A0A1L8RFJ3_9ENTE</name>
<dbReference type="Gene3D" id="3.20.20.80">
    <property type="entry name" value="Glycosidases"/>
    <property type="match status" value="1"/>
</dbReference>
<dbReference type="InterPro" id="IPR033132">
    <property type="entry name" value="GH_1_N_CS"/>
</dbReference>
<keyword evidence="3" id="KW-0326">Glycosidase</keyword>
<dbReference type="EMBL" id="JXKH01000004">
    <property type="protein sequence ID" value="OJG18462.1"/>
    <property type="molecule type" value="Genomic_DNA"/>
</dbReference>
<evidence type="ECO:0000313" key="5">
    <source>
        <dbReference type="EMBL" id="OJG18462.1"/>
    </source>
</evidence>
<dbReference type="Proteomes" id="UP000181884">
    <property type="component" value="Unassembled WGS sequence"/>
</dbReference>
<reference evidence="5 6" key="1">
    <citation type="submission" date="2014-12" db="EMBL/GenBank/DDBJ databases">
        <title>Draft genome sequences of 29 type strains of Enterococci.</title>
        <authorList>
            <person name="Zhong Z."/>
            <person name="Sun Z."/>
            <person name="Liu W."/>
            <person name="Zhang W."/>
            <person name="Zhang H."/>
        </authorList>
    </citation>
    <scope>NUCLEOTIDE SEQUENCE [LARGE SCALE GENOMIC DNA]</scope>
    <source>
        <strain evidence="5 6">DSM 17029</strain>
    </source>
</reference>
<keyword evidence="2" id="KW-0378">Hydrolase</keyword>
<comment type="caution">
    <text evidence="5">The sequence shown here is derived from an EMBL/GenBank/DDBJ whole genome shotgun (WGS) entry which is preliminary data.</text>
</comment>
<evidence type="ECO:0000256" key="4">
    <source>
        <dbReference type="RuleBase" id="RU003690"/>
    </source>
</evidence>
<dbReference type="InterPro" id="IPR017853">
    <property type="entry name" value="GH"/>
</dbReference>
<dbReference type="Pfam" id="PF00232">
    <property type="entry name" value="Glyco_hydro_1"/>
    <property type="match status" value="1"/>
</dbReference>
<dbReference type="AlphaFoldDB" id="A0A1L8RFJ3"/>
<dbReference type="FunFam" id="3.20.20.80:FF:000004">
    <property type="entry name" value="Beta-glucosidase 6-phospho-beta-glucosidase"/>
    <property type="match status" value="1"/>
</dbReference>
<dbReference type="PRINTS" id="PR00131">
    <property type="entry name" value="GLHYDRLASE1"/>
</dbReference>
<dbReference type="GO" id="GO:0008422">
    <property type="term" value="F:beta-glucosidase activity"/>
    <property type="evidence" value="ECO:0007669"/>
    <property type="project" value="TreeGrafter"/>
</dbReference>
<organism evidence="5 6">
    <name type="scientific">Enterococcus canis</name>
    <dbReference type="NCBI Taxonomy" id="214095"/>
    <lineage>
        <taxon>Bacteria</taxon>
        <taxon>Bacillati</taxon>
        <taxon>Bacillota</taxon>
        <taxon>Bacilli</taxon>
        <taxon>Lactobacillales</taxon>
        <taxon>Enterococcaceae</taxon>
        <taxon>Enterococcus</taxon>
    </lineage>
</organism>
<dbReference type="GO" id="GO:0005829">
    <property type="term" value="C:cytosol"/>
    <property type="evidence" value="ECO:0007669"/>
    <property type="project" value="TreeGrafter"/>
</dbReference>
<evidence type="ECO:0000313" key="6">
    <source>
        <dbReference type="Proteomes" id="UP000181884"/>
    </source>
</evidence>